<dbReference type="Pfam" id="PF02590">
    <property type="entry name" value="SPOUT_MTase"/>
    <property type="match status" value="1"/>
</dbReference>
<keyword evidence="2 6" id="KW-0489">Methyltransferase</keyword>
<evidence type="ECO:0000256" key="4">
    <source>
        <dbReference type="ARBA" id="ARBA00022691"/>
    </source>
</evidence>
<dbReference type="CDD" id="cd18081">
    <property type="entry name" value="RlmH-like"/>
    <property type="match status" value="1"/>
</dbReference>
<comment type="catalytic activity">
    <reaction evidence="6">
        <text>pseudouridine(1915) in 23S rRNA + S-adenosyl-L-methionine = N(3)-methylpseudouridine(1915) in 23S rRNA + S-adenosyl-L-homocysteine + H(+)</text>
        <dbReference type="Rhea" id="RHEA:42752"/>
        <dbReference type="Rhea" id="RHEA-COMP:10221"/>
        <dbReference type="Rhea" id="RHEA-COMP:10222"/>
        <dbReference type="ChEBI" id="CHEBI:15378"/>
        <dbReference type="ChEBI" id="CHEBI:57856"/>
        <dbReference type="ChEBI" id="CHEBI:59789"/>
        <dbReference type="ChEBI" id="CHEBI:65314"/>
        <dbReference type="ChEBI" id="CHEBI:74486"/>
        <dbReference type="EC" id="2.1.1.177"/>
    </reaction>
</comment>
<dbReference type="NCBIfam" id="TIGR00246">
    <property type="entry name" value="tRNA_RlmH_YbeA"/>
    <property type="match status" value="1"/>
</dbReference>
<dbReference type="PIRSF" id="PIRSF004505">
    <property type="entry name" value="MT_bac"/>
    <property type="match status" value="1"/>
</dbReference>
<evidence type="ECO:0000313" key="7">
    <source>
        <dbReference type="EMBL" id="CDI41077.1"/>
    </source>
</evidence>
<accession>F4LV40</accession>
<dbReference type="InterPro" id="IPR029028">
    <property type="entry name" value="Alpha/beta_knot_MTases"/>
</dbReference>
<gene>
    <name evidence="6 7" type="primary">rlmH</name>
    <name evidence="7" type="ordered locus">TEPIRE1_2789</name>
</gene>
<dbReference type="GO" id="GO:0005737">
    <property type="term" value="C:cytoplasm"/>
    <property type="evidence" value="ECO:0007669"/>
    <property type="project" value="UniProtKB-SubCell"/>
</dbReference>
<comment type="subunit">
    <text evidence="6">Homodimer.</text>
</comment>
<organism evidence="7 8">
    <name type="scientific">Tepidanaerobacter acetatoxydans (strain DSM 21804 / JCM 16047 / Re1)</name>
    <dbReference type="NCBI Taxonomy" id="1209989"/>
    <lineage>
        <taxon>Bacteria</taxon>
        <taxon>Bacillati</taxon>
        <taxon>Bacillota</taxon>
        <taxon>Clostridia</taxon>
        <taxon>Thermosediminibacterales</taxon>
        <taxon>Tepidanaerobacteraceae</taxon>
        <taxon>Tepidanaerobacter</taxon>
    </lineage>
</organism>
<dbReference type="EMBL" id="HF563609">
    <property type="protein sequence ID" value="CDI41077.1"/>
    <property type="molecule type" value="Genomic_DNA"/>
</dbReference>
<keyword evidence="6" id="KW-0963">Cytoplasm</keyword>
<keyword evidence="3 6" id="KW-0808">Transferase</keyword>
<dbReference type="NCBIfam" id="NF000985">
    <property type="entry name" value="PRK00103.1-3"/>
    <property type="match status" value="1"/>
</dbReference>
<evidence type="ECO:0000256" key="1">
    <source>
        <dbReference type="ARBA" id="ARBA00022552"/>
    </source>
</evidence>
<evidence type="ECO:0000256" key="3">
    <source>
        <dbReference type="ARBA" id="ARBA00022679"/>
    </source>
</evidence>
<dbReference type="GO" id="GO:0070038">
    <property type="term" value="F:rRNA (pseudouridine-N3-)-methyltransferase activity"/>
    <property type="evidence" value="ECO:0007669"/>
    <property type="project" value="UniProtKB-UniRule"/>
</dbReference>
<dbReference type="InterPro" id="IPR029026">
    <property type="entry name" value="tRNA_m1G_MTases_N"/>
</dbReference>
<protein>
    <recommendedName>
        <fullName evidence="6">Ribosomal RNA large subunit methyltransferase H</fullName>
        <ecNumber evidence="6">2.1.1.177</ecNumber>
    </recommendedName>
    <alternativeName>
        <fullName evidence="6">23S rRNA (pseudouridine1915-N3)-methyltransferase</fullName>
    </alternativeName>
    <alternativeName>
        <fullName evidence="6">23S rRNA m3Psi1915 methyltransferase</fullName>
    </alternativeName>
    <alternativeName>
        <fullName evidence="6">rRNA (pseudouridine-N3-)-methyltransferase RlmH</fullName>
    </alternativeName>
</protein>
<comment type="similarity">
    <text evidence="5 6">Belongs to the RNA methyltransferase RlmH family.</text>
</comment>
<keyword evidence="8" id="KW-1185">Reference proteome</keyword>
<keyword evidence="1 6" id="KW-0698">rRNA processing</keyword>
<dbReference type="Gene3D" id="3.40.1280.10">
    <property type="match status" value="1"/>
</dbReference>
<dbReference type="PANTHER" id="PTHR33603">
    <property type="entry name" value="METHYLTRANSFERASE"/>
    <property type="match status" value="1"/>
</dbReference>
<dbReference type="PANTHER" id="PTHR33603:SF1">
    <property type="entry name" value="RIBOSOMAL RNA LARGE SUBUNIT METHYLTRANSFERASE H"/>
    <property type="match status" value="1"/>
</dbReference>
<dbReference type="Proteomes" id="UP000010802">
    <property type="component" value="Chromosome"/>
</dbReference>
<comment type="function">
    <text evidence="6">Specifically methylates the pseudouridine at position 1915 (m3Psi1915) in 23S rRNA.</text>
</comment>
<dbReference type="AlphaFoldDB" id="F4LV40"/>
<proteinExistence type="inferred from homology"/>
<dbReference type="InterPro" id="IPR003742">
    <property type="entry name" value="RlmH-like"/>
</dbReference>
<keyword evidence="4 6" id="KW-0949">S-adenosyl-L-methionine</keyword>
<reference evidence="8" key="1">
    <citation type="journal article" date="2013" name="Genome Announc.">
        <title>First genome sequence of a syntrophic acetate-oxidizing bacterium, Tepidanaerobacter acetatoxydans strain Re1.</title>
        <authorList>
            <person name="Manzoor S."/>
            <person name="Bongcam-Rudloff E."/>
            <person name="Schnurer A."/>
            <person name="Muller B."/>
        </authorList>
    </citation>
    <scope>NUCLEOTIDE SEQUENCE [LARGE SCALE GENOMIC DNA]</scope>
    <source>
        <strain evidence="8">Re1</strain>
    </source>
</reference>
<evidence type="ECO:0000256" key="5">
    <source>
        <dbReference type="ARBA" id="ARBA00038303"/>
    </source>
</evidence>
<dbReference type="eggNOG" id="COG1576">
    <property type="taxonomic scope" value="Bacteria"/>
</dbReference>
<sequence length="177" mass="20304">MVEDPFQRLPLQKVKDVLMNIDIICVGKIKEKYILDGIKEYKKRLTPYCKLRIIEAIEQKAPENLSEKEKAQVLEREGNSILQKLNPSSFVVALCIEGRALFSEEMAKKLSDLMIDGKSHITFIIGGSLGLSPEVKAKADLSLSFSKLTFPHQLMRLILLEQIYRWFKIINGEPYHK</sequence>
<dbReference type="EC" id="2.1.1.177" evidence="6"/>
<dbReference type="KEGG" id="tae:TepiRe1_2789"/>
<feature type="binding site" evidence="6">
    <location>
        <position position="126"/>
    </location>
    <ligand>
        <name>S-adenosyl-L-methionine</name>
        <dbReference type="ChEBI" id="CHEBI:59789"/>
    </ligand>
</feature>
<comment type="subcellular location">
    <subcellularLocation>
        <location evidence="6">Cytoplasm</location>
    </subcellularLocation>
</comment>
<dbReference type="HAMAP" id="MF_00658">
    <property type="entry name" value="23SrRNA_methyltr_H"/>
    <property type="match status" value="1"/>
</dbReference>
<dbReference type="SUPFAM" id="SSF75217">
    <property type="entry name" value="alpha/beta knot"/>
    <property type="match status" value="1"/>
</dbReference>
<name>F4LV40_TEPAE</name>
<evidence type="ECO:0000256" key="2">
    <source>
        <dbReference type="ARBA" id="ARBA00022603"/>
    </source>
</evidence>
<dbReference type="STRING" id="1209989.TepRe1_2588"/>
<dbReference type="HOGENOM" id="CLU_100552_0_0_9"/>
<evidence type="ECO:0000313" key="8">
    <source>
        <dbReference type="Proteomes" id="UP000010802"/>
    </source>
</evidence>
<evidence type="ECO:0000256" key="6">
    <source>
        <dbReference type="HAMAP-Rule" id="MF_00658"/>
    </source>
</evidence>
<feature type="binding site" evidence="6">
    <location>
        <begin position="145"/>
        <end position="150"/>
    </location>
    <ligand>
        <name>S-adenosyl-L-methionine</name>
        <dbReference type="ChEBI" id="CHEBI:59789"/>
    </ligand>
</feature>
<feature type="binding site" evidence="6">
    <location>
        <position position="94"/>
    </location>
    <ligand>
        <name>S-adenosyl-L-methionine</name>
        <dbReference type="ChEBI" id="CHEBI:59789"/>
    </ligand>
</feature>
<dbReference type="KEGG" id="tep:TepRe1_2588"/>